<dbReference type="PANTHER" id="PTHR23235:SF120">
    <property type="entry name" value="KRUPPEL-LIKE FACTOR 15"/>
    <property type="match status" value="1"/>
</dbReference>
<accession>A0ABQ0L4N1</accession>
<dbReference type="EMBL" id="DF842145">
    <property type="protein sequence ID" value="GAT46115.1"/>
    <property type="molecule type" value="Genomic_DNA"/>
</dbReference>
<organism evidence="7 8">
    <name type="scientific">Mycena chlorophos</name>
    <name type="common">Agaric fungus</name>
    <name type="synonym">Agaricus chlorophos</name>
    <dbReference type="NCBI Taxonomy" id="658473"/>
    <lineage>
        <taxon>Eukaryota</taxon>
        <taxon>Fungi</taxon>
        <taxon>Dikarya</taxon>
        <taxon>Basidiomycota</taxon>
        <taxon>Agaricomycotina</taxon>
        <taxon>Agaricomycetes</taxon>
        <taxon>Agaricomycetidae</taxon>
        <taxon>Agaricales</taxon>
        <taxon>Marasmiineae</taxon>
        <taxon>Mycenaceae</taxon>
        <taxon>Mycena</taxon>
    </lineage>
</organism>
<dbReference type="Proteomes" id="UP000815677">
    <property type="component" value="Unassembled WGS sequence"/>
</dbReference>
<dbReference type="PROSITE" id="PS50157">
    <property type="entry name" value="ZINC_FINGER_C2H2_2"/>
    <property type="match status" value="2"/>
</dbReference>
<evidence type="ECO:0000256" key="3">
    <source>
        <dbReference type="ARBA" id="ARBA00022833"/>
    </source>
</evidence>
<evidence type="ECO:0000313" key="8">
    <source>
        <dbReference type="Proteomes" id="UP000815677"/>
    </source>
</evidence>
<dbReference type="PROSITE" id="PS00028">
    <property type="entry name" value="ZINC_FINGER_C2H2_1"/>
    <property type="match status" value="2"/>
</dbReference>
<dbReference type="InterPro" id="IPR036236">
    <property type="entry name" value="Znf_C2H2_sf"/>
</dbReference>
<dbReference type="SMART" id="SM00355">
    <property type="entry name" value="ZnF_C2H2"/>
    <property type="match status" value="2"/>
</dbReference>
<name>A0ABQ0L4N1_MYCCL</name>
<evidence type="ECO:0000256" key="1">
    <source>
        <dbReference type="ARBA" id="ARBA00022723"/>
    </source>
</evidence>
<dbReference type="InterPro" id="IPR013087">
    <property type="entry name" value="Znf_C2H2_type"/>
</dbReference>
<feature type="region of interest" description="Disordered" evidence="5">
    <location>
        <begin position="180"/>
        <end position="199"/>
    </location>
</feature>
<evidence type="ECO:0000256" key="4">
    <source>
        <dbReference type="PROSITE-ProRule" id="PRU00042"/>
    </source>
</evidence>
<keyword evidence="3" id="KW-0862">Zinc</keyword>
<evidence type="ECO:0000256" key="5">
    <source>
        <dbReference type="SAM" id="MobiDB-lite"/>
    </source>
</evidence>
<dbReference type="PANTHER" id="PTHR23235">
    <property type="entry name" value="KRUEPPEL-LIKE TRANSCRIPTION FACTOR"/>
    <property type="match status" value="1"/>
</dbReference>
<gene>
    <name evidence="7" type="ORF">MCHLO_03655</name>
</gene>
<dbReference type="Gene3D" id="3.30.160.60">
    <property type="entry name" value="Classic Zinc Finger"/>
    <property type="match status" value="2"/>
</dbReference>
<keyword evidence="1" id="KW-0479">Metal-binding</keyword>
<feature type="compositionally biased region" description="Basic and acidic residues" evidence="5">
    <location>
        <begin position="187"/>
        <end position="199"/>
    </location>
</feature>
<dbReference type="SUPFAM" id="SSF57667">
    <property type="entry name" value="beta-beta-alpha zinc fingers"/>
    <property type="match status" value="1"/>
</dbReference>
<evidence type="ECO:0000256" key="2">
    <source>
        <dbReference type="ARBA" id="ARBA00022771"/>
    </source>
</evidence>
<feature type="domain" description="C2H2-type" evidence="6">
    <location>
        <begin position="228"/>
        <end position="257"/>
    </location>
</feature>
<dbReference type="Pfam" id="PF00096">
    <property type="entry name" value="zf-C2H2"/>
    <property type="match status" value="2"/>
</dbReference>
<keyword evidence="2 4" id="KW-0863">Zinc-finger</keyword>
<feature type="region of interest" description="Disordered" evidence="5">
    <location>
        <begin position="1"/>
        <end position="28"/>
    </location>
</feature>
<evidence type="ECO:0000313" key="7">
    <source>
        <dbReference type="EMBL" id="GAT46115.1"/>
    </source>
</evidence>
<keyword evidence="8" id="KW-1185">Reference proteome</keyword>
<proteinExistence type="predicted"/>
<evidence type="ECO:0000259" key="6">
    <source>
        <dbReference type="PROSITE" id="PS50157"/>
    </source>
</evidence>
<feature type="region of interest" description="Disordered" evidence="5">
    <location>
        <begin position="311"/>
        <end position="332"/>
    </location>
</feature>
<reference evidence="7" key="1">
    <citation type="submission" date="2014-09" db="EMBL/GenBank/DDBJ databases">
        <title>Genome sequence of the luminous mushroom Mycena chlorophos for searching fungal bioluminescence genes.</title>
        <authorList>
            <person name="Tanaka Y."/>
            <person name="Kasuga D."/>
            <person name="Oba Y."/>
            <person name="Hase S."/>
            <person name="Sato K."/>
            <person name="Oba Y."/>
            <person name="Sakakibara Y."/>
        </authorList>
    </citation>
    <scope>NUCLEOTIDE SEQUENCE</scope>
</reference>
<sequence length="332" mass="36777">MAQWSPNPNFADDFEDDTTGYLTDTYGGVVSNDLPTASHYSGQYSRNFGAEWVADRSFVHREYASGSQQLDQGAFSASQYWDGPYSSPAAAPPLESLPPQPTDYQDPEIAFADASQRPEWGMDATARALNTWPPRGSNLDLVVIAPTPDPWCVHGTEDLTLSHDGAGGSLQADVVSTTFLPGQGSSRTERRRKETPGKMHRCDICQKEFPRPSGLKTHMNTHSEERPYPCTVEGCGQWFNTSSNARRHIRTHGVEPPPSLSALRASKRHEYAVNFEEPVVQQEPATTSQAPYRVRWIEVNEKTRGVGWGVRQAEQDEQDGGSGTVRYDESVK</sequence>
<protein>
    <recommendedName>
        <fullName evidence="6">C2H2-type domain-containing protein</fullName>
    </recommendedName>
</protein>
<feature type="domain" description="C2H2-type" evidence="6">
    <location>
        <begin position="200"/>
        <end position="227"/>
    </location>
</feature>
<feature type="compositionally biased region" description="Low complexity" evidence="5">
    <location>
        <begin position="19"/>
        <end position="28"/>
    </location>
</feature>